<comment type="caution">
    <text evidence="2">The sequence shown here is derived from an EMBL/GenBank/DDBJ whole genome shotgun (WGS) entry which is preliminary data.</text>
</comment>
<sequence length="301" mass="34975">MISTNKITEIFCSIDDFCKVFEPALKQRTLTRGENKRNRTFKMSTSEILTITVLFHLSGHRTFKHFYLYYVQEHLQKEFPDTVSYNRFVELMQANMLPLTLYMKTCCLGECTGISFVDSTPIRACKNKRIKNNKVFKDIATTGRSTMGWFYGFKLHIAVNDKGELLDFIITQANVDDRTPIKQDNFLKKVFGSLYADKGYLSKELTALLFDQGLHLVTGIRNNMKNVLMTMRDKILLRKRSVIETINDQLKNICQAEHSRHRSFGNFINNLVASLIAYSFQKKKPAIKFETQTTNQMTLFY</sequence>
<dbReference type="RefSeq" id="WP_311483851.1">
    <property type="nucleotide sequence ID" value="NZ_JAVRHP010000021.1"/>
</dbReference>
<proteinExistence type="predicted"/>
<evidence type="ECO:0000313" key="2">
    <source>
        <dbReference type="EMBL" id="MDT0649692.1"/>
    </source>
</evidence>
<name>A0ABU3CTZ2_9FLAO</name>
<dbReference type="InterPro" id="IPR025668">
    <property type="entry name" value="Tnp_DDE_dom"/>
</dbReference>
<organism evidence="2 3">
    <name type="scientific">Autumnicola edwardsiae</name>
    <dbReference type="NCBI Taxonomy" id="3075594"/>
    <lineage>
        <taxon>Bacteria</taxon>
        <taxon>Pseudomonadati</taxon>
        <taxon>Bacteroidota</taxon>
        <taxon>Flavobacteriia</taxon>
        <taxon>Flavobacteriales</taxon>
        <taxon>Flavobacteriaceae</taxon>
        <taxon>Autumnicola</taxon>
    </lineage>
</organism>
<dbReference type="NCBIfam" id="NF033520">
    <property type="entry name" value="transpos_IS982"/>
    <property type="match status" value="1"/>
</dbReference>
<evidence type="ECO:0000259" key="1">
    <source>
        <dbReference type="Pfam" id="PF13612"/>
    </source>
</evidence>
<accession>A0ABU3CTZ2</accession>
<protein>
    <submittedName>
        <fullName evidence="2">IS982 family transposase</fullName>
    </submittedName>
</protein>
<gene>
    <name evidence="2" type="ORF">RM529_06015</name>
</gene>
<keyword evidence="3" id="KW-1185">Reference proteome</keyword>
<feature type="domain" description="Transposase DDE" evidence="1">
    <location>
        <begin position="109"/>
        <end position="263"/>
    </location>
</feature>
<dbReference type="Pfam" id="PF13612">
    <property type="entry name" value="DDE_Tnp_1_3"/>
    <property type="match status" value="1"/>
</dbReference>
<dbReference type="Proteomes" id="UP001248819">
    <property type="component" value="Unassembled WGS sequence"/>
</dbReference>
<evidence type="ECO:0000313" key="3">
    <source>
        <dbReference type="Proteomes" id="UP001248819"/>
    </source>
</evidence>
<dbReference type="EMBL" id="JAVRHP010000021">
    <property type="protein sequence ID" value="MDT0649692.1"/>
    <property type="molecule type" value="Genomic_DNA"/>
</dbReference>
<reference evidence="2 3" key="1">
    <citation type="submission" date="2023-09" db="EMBL/GenBank/DDBJ databases">
        <authorList>
            <person name="Rey-Velasco X."/>
        </authorList>
    </citation>
    <scope>NUCLEOTIDE SEQUENCE [LARGE SCALE GENOMIC DNA]</scope>
    <source>
        <strain evidence="2 3">F297</strain>
    </source>
</reference>